<dbReference type="Proteomes" id="UP000093000">
    <property type="component" value="Unassembled WGS sequence"/>
</dbReference>
<sequence>MEQSSLSARDFIARALAPLVAVAASEDAEELCRINHIPSFADFIKPFGDMIENRVTTRDWQGAPLAIDNFNIRFQHVDKLDEPNHLAVMKLVHDNVKAAGSQMAEDQIKEIRTRQDVTDDYLSTPLDELTPWYVNFKHTILMQRGMTEHETFDHPVATMIVISSANPDPVSTIMQLYNPNVPSFTIDKPYVDTNILRYYVVLHDPNKTSYEHSLSVFDKLKRTVGLNCYLLTINSNQRDPIDNDSIPDTVPDNIRAIWEQSISDTYRVESELQSFSTTALDSNNSSSFNLPMSPVSSTHSRSASVSSNLSNSQINLPSATVVHGTSIQSTPIDLANQQSEEAPSELVSQTDELPSIAYG</sequence>
<feature type="non-terminal residue" evidence="2">
    <location>
        <position position="359"/>
    </location>
</feature>
<accession>A0A1C7MVR5</accession>
<dbReference type="AlphaFoldDB" id="A0A1C7MVR5"/>
<dbReference type="GO" id="GO:1990072">
    <property type="term" value="C:TRAPPIII protein complex"/>
    <property type="evidence" value="ECO:0007669"/>
    <property type="project" value="TreeGrafter"/>
</dbReference>
<dbReference type="STRING" id="101091.A0A1C7MVR5"/>
<feature type="region of interest" description="Disordered" evidence="1">
    <location>
        <begin position="337"/>
        <end position="359"/>
    </location>
</feature>
<dbReference type="OrthoDB" id="2277456at2759"/>
<keyword evidence="3" id="KW-1185">Reference proteome</keyword>
<gene>
    <name evidence="2" type="primary">TRAPPC8_1</name>
    <name evidence="2" type="ORF">A0J61_11093</name>
</gene>
<protein>
    <submittedName>
        <fullName evidence="2">Trafficking protein particle complex subunit 8</fullName>
    </submittedName>
</protein>
<dbReference type="InParanoid" id="A0A1C7MVR5"/>
<evidence type="ECO:0000313" key="3">
    <source>
        <dbReference type="Proteomes" id="UP000093000"/>
    </source>
</evidence>
<dbReference type="PANTHER" id="PTHR12975">
    <property type="entry name" value="TRANSPORT PROTEIN TRAPP"/>
    <property type="match status" value="1"/>
</dbReference>
<comment type="caution">
    <text evidence="2">The sequence shown here is derived from an EMBL/GenBank/DDBJ whole genome shotgun (WGS) entry which is preliminary data.</text>
</comment>
<dbReference type="Pfam" id="PF12739">
    <property type="entry name" value="TRAPPC-Trs85"/>
    <property type="match status" value="1"/>
</dbReference>
<dbReference type="PANTHER" id="PTHR12975:SF6">
    <property type="entry name" value="TRAFFICKING PROTEIN PARTICLE COMPLEX SUBUNIT 8"/>
    <property type="match status" value="1"/>
</dbReference>
<evidence type="ECO:0000313" key="2">
    <source>
        <dbReference type="EMBL" id="OBZ80858.1"/>
    </source>
</evidence>
<dbReference type="InterPro" id="IPR024420">
    <property type="entry name" value="TRAPP_III_complex_Trs85"/>
</dbReference>
<feature type="region of interest" description="Disordered" evidence="1">
    <location>
        <begin position="279"/>
        <end position="311"/>
    </location>
</feature>
<evidence type="ECO:0000256" key="1">
    <source>
        <dbReference type="SAM" id="MobiDB-lite"/>
    </source>
</evidence>
<dbReference type="EMBL" id="LUGH01001666">
    <property type="protein sequence ID" value="OBZ80858.1"/>
    <property type="molecule type" value="Genomic_DNA"/>
</dbReference>
<feature type="compositionally biased region" description="Low complexity" evidence="1">
    <location>
        <begin position="293"/>
        <end position="311"/>
    </location>
</feature>
<feature type="compositionally biased region" description="Polar residues" evidence="1">
    <location>
        <begin position="337"/>
        <end position="352"/>
    </location>
</feature>
<reference evidence="2 3" key="1">
    <citation type="submission" date="2016-03" db="EMBL/GenBank/DDBJ databases">
        <title>Choanephora cucurbitarum.</title>
        <authorList>
            <person name="Min B."/>
            <person name="Park H."/>
            <person name="Park J.-H."/>
            <person name="Shin H.-D."/>
            <person name="Choi I.-G."/>
        </authorList>
    </citation>
    <scope>NUCLEOTIDE SEQUENCE [LARGE SCALE GENOMIC DNA]</scope>
    <source>
        <strain evidence="2 3">KUS-F28377</strain>
    </source>
</reference>
<feature type="compositionally biased region" description="Polar residues" evidence="1">
    <location>
        <begin position="279"/>
        <end position="290"/>
    </location>
</feature>
<organism evidence="2 3">
    <name type="scientific">Choanephora cucurbitarum</name>
    <dbReference type="NCBI Taxonomy" id="101091"/>
    <lineage>
        <taxon>Eukaryota</taxon>
        <taxon>Fungi</taxon>
        <taxon>Fungi incertae sedis</taxon>
        <taxon>Mucoromycota</taxon>
        <taxon>Mucoromycotina</taxon>
        <taxon>Mucoromycetes</taxon>
        <taxon>Mucorales</taxon>
        <taxon>Mucorineae</taxon>
        <taxon>Choanephoraceae</taxon>
        <taxon>Choanephoroideae</taxon>
        <taxon>Choanephora</taxon>
    </lineage>
</organism>
<proteinExistence type="predicted"/>
<name>A0A1C7MVR5_9FUNG</name>